<evidence type="ECO:0000313" key="3">
    <source>
        <dbReference type="Proteomes" id="UP000727456"/>
    </source>
</evidence>
<comment type="caution">
    <text evidence="2">The sequence shown here is derived from an EMBL/GenBank/DDBJ whole genome shotgun (WGS) entry which is preliminary data.</text>
</comment>
<organism evidence="2 3">
    <name type="scientific">Sphingomonas vulcanisoli</name>
    <dbReference type="NCBI Taxonomy" id="1658060"/>
    <lineage>
        <taxon>Bacteria</taxon>
        <taxon>Pseudomonadati</taxon>
        <taxon>Pseudomonadota</taxon>
        <taxon>Alphaproteobacteria</taxon>
        <taxon>Sphingomonadales</taxon>
        <taxon>Sphingomonadaceae</taxon>
        <taxon>Sphingomonas</taxon>
    </lineage>
</organism>
<evidence type="ECO:0000256" key="1">
    <source>
        <dbReference type="SAM" id="MobiDB-lite"/>
    </source>
</evidence>
<evidence type="ECO:0000313" key="2">
    <source>
        <dbReference type="EMBL" id="NIJ09411.1"/>
    </source>
</evidence>
<dbReference type="RefSeq" id="WP_167074999.1">
    <property type="nucleotide sequence ID" value="NZ_JAAOZC010000010.1"/>
</dbReference>
<name>A0ABX0TVD9_9SPHN</name>
<proteinExistence type="predicted"/>
<protein>
    <submittedName>
        <fullName evidence="2">Uncharacterized protein</fullName>
    </submittedName>
</protein>
<feature type="region of interest" description="Disordered" evidence="1">
    <location>
        <begin position="95"/>
        <end position="115"/>
    </location>
</feature>
<accession>A0ABX0TVD9</accession>
<keyword evidence="3" id="KW-1185">Reference proteome</keyword>
<reference evidence="2 3" key="1">
    <citation type="submission" date="2020-03" db="EMBL/GenBank/DDBJ databases">
        <title>Genomic Encyclopedia of Type Strains, Phase III (KMG-III): the genomes of soil and plant-associated and newly described type strains.</title>
        <authorList>
            <person name="Whitman W."/>
        </authorList>
    </citation>
    <scope>NUCLEOTIDE SEQUENCE [LARGE SCALE GENOMIC DNA]</scope>
    <source>
        <strain evidence="2 3">CECT 8804</strain>
    </source>
</reference>
<gene>
    <name evidence="2" type="ORF">FHS31_003043</name>
</gene>
<sequence length="115" mass="12265">MTDLSISSRLVASDLRRAERSISTATRDTAQFLVTTLDVAESQGLSPAFAQKTVKATVDALVTLVESQQHLVVRAHGSVERAGKALGLTVVDWGEGAPKPGIEREDIRSPEPVQA</sequence>
<dbReference type="Proteomes" id="UP000727456">
    <property type="component" value="Unassembled WGS sequence"/>
</dbReference>
<dbReference type="EMBL" id="JAAOZC010000010">
    <property type="protein sequence ID" value="NIJ09411.1"/>
    <property type="molecule type" value="Genomic_DNA"/>
</dbReference>